<evidence type="ECO:0000259" key="7">
    <source>
        <dbReference type="Pfam" id="PF02737"/>
    </source>
</evidence>
<dbReference type="GO" id="GO:0008691">
    <property type="term" value="F:3-hydroxybutyryl-CoA dehydrogenase activity"/>
    <property type="evidence" value="ECO:0007669"/>
    <property type="project" value="TreeGrafter"/>
</dbReference>
<accession>A0A919ITF8</accession>
<proteinExistence type="inferred from homology"/>
<dbReference type="EMBL" id="BOMH01000089">
    <property type="protein sequence ID" value="GID70951.1"/>
    <property type="molecule type" value="Genomic_DNA"/>
</dbReference>
<name>A0A919ITF8_9ACTN</name>
<dbReference type="Pfam" id="PF02737">
    <property type="entry name" value="3HCDH_N"/>
    <property type="match status" value="1"/>
</dbReference>
<dbReference type="InterPro" id="IPR006108">
    <property type="entry name" value="3HC_DH_C"/>
</dbReference>
<evidence type="ECO:0000313" key="9">
    <source>
        <dbReference type="Proteomes" id="UP000619479"/>
    </source>
</evidence>
<comment type="caution">
    <text evidence="8">The sequence shown here is derived from an EMBL/GenBank/DDBJ whole genome shotgun (WGS) entry which is preliminary data.</text>
</comment>
<feature type="binding site" evidence="5">
    <location>
        <position position="119"/>
    </location>
    <ligand>
        <name>CoA</name>
        <dbReference type="ChEBI" id="CHEBI:57287"/>
    </ligand>
</feature>
<feature type="binding site" evidence="5">
    <location>
        <position position="55"/>
    </location>
    <ligand>
        <name>CoA</name>
        <dbReference type="ChEBI" id="CHEBI:57287"/>
    </ligand>
</feature>
<dbReference type="PANTHER" id="PTHR48075">
    <property type="entry name" value="3-HYDROXYACYL-COA DEHYDROGENASE FAMILY PROTEIN"/>
    <property type="match status" value="1"/>
</dbReference>
<evidence type="ECO:0000313" key="8">
    <source>
        <dbReference type="EMBL" id="GID70951.1"/>
    </source>
</evidence>
<protein>
    <submittedName>
        <fullName evidence="8">3-hydroxybutyryl-CoA dehydrogenase</fullName>
    </submittedName>
</protein>
<evidence type="ECO:0000256" key="3">
    <source>
        <dbReference type="ARBA" id="ARBA00023002"/>
    </source>
</evidence>
<comment type="similarity">
    <text evidence="2">Belongs to the 3-hydroxyacyl-CoA dehydrogenase family.</text>
</comment>
<feature type="binding site" evidence="5">
    <location>
        <position position="48"/>
    </location>
    <ligand>
        <name>CoA</name>
        <dbReference type="ChEBI" id="CHEBI:57287"/>
    </ligand>
</feature>
<comment type="pathway">
    <text evidence="1">Lipid metabolism; butanoate metabolism.</text>
</comment>
<gene>
    <name evidence="8" type="ORF">Acy02nite_88320</name>
</gene>
<evidence type="ECO:0000256" key="4">
    <source>
        <dbReference type="PIRSR" id="PIRSR000105-1"/>
    </source>
</evidence>
<dbReference type="Gene3D" id="3.40.50.720">
    <property type="entry name" value="NAD(P)-binding Rossmann-like Domain"/>
    <property type="match status" value="1"/>
</dbReference>
<keyword evidence="9" id="KW-1185">Reference proteome</keyword>
<dbReference type="InterPro" id="IPR022694">
    <property type="entry name" value="3-OHacyl-CoA_DH"/>
</dbReference>
<dbReference type="GO" id="GO:0070403">
    <property type="term" value="F:NAD+ binding"/>
    <property type="evidence" value="ECO:0007669"/>
    <property type="project" value="InterPro"/>
</dbReference>
<dbReference type="FunFam" id="3.40.50.720:FF:000009">
    <property type="entry name" value="Fatty oxidation complex, alpha subunit"/>
    <property type="match status" value="1"/>
</dbReference>
<dbReference type="AlphaFoldDB" id="A0A919ITF8"/>
<dbReference type="NCBIfam" id="NF005875">
    <property type="entry name" value="PRK07819.1"/>
    <property type="match status" value="1"/>
</dbReference>
<feature type="domain" description="3-hydroxyacyl-CoA dehydrogenase NAD binding" evidence="7">
    <location>
        <begin position="4"/>
        <end position="184"/>
    </location>
</feature>
<dbReference type="PANTHER" id="PTHR48075:SF9">
    <property type="entry name" value="3-HYDROXYBUTYRYL-COA DEHYDROGENASE"/>
    <property type="match status" value="1"/>
</dbReference>
<evidence type="ECO:0000256" key="1">
    <source>
        <dbReference type="ARBA" id="ARBA00005086"/>
    </source>
</evidence>
<dbReference type="SUPFAM" id="SSF48179">
    <property type="entry name" value="6-phosphogluconate dehydrogenase C-terminal domain-like"/>
    <property type="match status" value="1"/>
</dbReference>
<dbReference type="InterPro" id="IPR006176">
    <property type="entry name" value="3-OHacyl-CoA_DH_NAD-bd"/>
</dbReference>
<dbReference type="Proteomes" id="UP000619479">
    <property type="component" value="Unassembled WGS sequence"/>
</dbReference>
<evidence type="ECO:0000256" key="2">
    <source>
        <dbReference type="ARBA" id="ARBA00009463"/>
    </source>
</evidence>
<evidence type="ECO:0000259" key="6">
    <source>
        <dbReference type="Pfam" id="PF00725"/>
    </source>
</evidence>
<keyword evidence="3" id="KW-0560">Oxidoreductase</keyword>
<organism evidence="8 9">
    <name type="scientific">Actinoplanes cyaneus</name>
    <dbReference type="NCBI Taxonomy" id="52696"/>
    <lineage>
        <taxon>Bacteria</taxon>
        <taxon>Bacillati</taxon>
        <taxon>Actinomycetota</taxon>
        <taxon>Actinomycetes</taxon>
        <taxon>Micromonosporales</taxon>
        <taxon>Micromonosporaceae</taxon>
        <taxon>Actinoplanes</taxon>
    </lineage>
</organism>
<dbReference type="GO" id="GO:0006635">
    <property type="term" value="P:fatty acid beta-oxidation"/>
    <property type="evidence" value="ECO:0007669"/>
    <property type="project" value="TreeGrafter"/>
</dbReference>
<dbReference type="RefSeq" id="WP_203755449.1">
    <property type="nucleotide sequence ID" value="NZ_BAAAUC010000082.1"/>
</dbReference>
<reference evidence="8" key="1">
    <citation type="submission" date="2021-01" db="EMBL/GenBank/DDBJ databases">
        <title>Whole genome shotgun sequence of Actinoplanes cyaneus NBRC 14990.</title>
        <authorList>
            <person name="Komaki H."/>
            <person name="Tamura T."/>
        </authorList>
    </citation>
    <scope>NUCLEOTIDE SEQUENCE</scope>
    <source>
        <strain evidence="8">NBRC 14990</strain>
    </source>
</reference>
<dbReference type="PIRSF" id="PIRSF000105">
    <property type="entry name" value="HCDH"/>
    <property type="match status" value="1"/>
</dbReference>
<dbReference type="InterPro" id="IPR036291">
    <property type="entry name" value="NAD(P)-bd_dom_sf"/>
</dbReference>
<dbReference type="SUPFAM" id="SSF51735">
    <property type="entry name" value="NAD(P)-binding Rossmann-fold domains"/>
    <property type="match status" value="1"/>
</dbReference>
<feature type="site" description="Important for catalytic activity" evidence="4">
    <location>
        <position position="140"/>
    </location>
</feature>
<feature type="domain" description="3-hydroxyacyl-CoA dehydrogenase C-terminal" evidence="6">
    <location>
        <begin position="187"/>
        <end position="276"/>
    </location>
</feature>
<dbReference type="InterPro" id="IPR008927">
    <property type="entry name" value="6-PGluconate_DH-like_C_sf"/>
</dbReference>
<sequence>MIEHVGIVGCGTMGAGIAEICAKAGLDVLVAVSSAASAEAGQARITKSLQRAVRKGKLAVEDADRLRAAIRFTESLGDLADRQLVVESVHEEEKLKRRLFADLEDALTDPATIIATNTSSMRITPLADCTRRPHRVVGTHFFNPATVMPLVELVPAEQTGAEVIEAVEAFLTGSLGKQVIRSADRPGFVVNALLVPYLVEAVRLVGDGHATAEDVDRGMKLGCSHPLGPIELVDMIGLDVIASVADALEVTKPRLLTDLISSGRLGVKTGAGFFDYPR</sequence>
<dbReference type="InterPro" id="IPR013328">
    <property type="entry name" value="6PGD_dom2"/>
</dbReference>
<dbReference type="Pfam" id="PF00725">
    <property type="entry name" value="3HCDH"/>
    <property type="match status" value="1"/>
</dbReference>
<evidence type="ECO:0000256" key="5">
    <source>
        <dbReference type="PIRSR" id="PIRSR000105-3"/>
    </source>
</evidence>
<dbReference type="Gene3D" id="1.10.1040.10">
    <property type="entry name" value="N-(1-d-carboxylethyl)-l-norvaline Dehydrogenase, domain 2"/>
    <property type="match status" value="1"/>
</dbReference>